<keyword evidence="2" id="KW-1185">Reference proteome</keyword>
<protein>
    <submittedName>
        <fullName evidence="1">Uncharacterized protein</fullName>
    </submittedName>
</protein>
<accession>A0ABV0JBF4</accession>
<evidence type="ECO:0000313" key="2">
    <source>
        <dbReference type="Proteomes" id="UP001464891"/>
    </source>
</evidence>
<dbReference type="Proteomes" id="UP001464891">
    <property type="component" value="Unassembled WGS sequence"/>
</dbReference>
<sequence>MRNSGLGRGVGLPIAIAIVAGGLITTPAQAQSAQSPLLSIFENVKLGPKFSPDPTRIQGISGGSVAATSIAKRNDTITGPCSGYMDTKPDHTLSLTGFFDYLSLEVESPEDTTLVIQGPGGTWCNDDHQGKNPGIAGQWLAGTYKVWIGSYKPGSYHPYRIKLSEVR</sequence>
<reference evidence="1 2" key="1">
    <citation type="submission" date="2022-04" db="EMBL/GenBank/DDBJ databases">
        <title>Positive selection, recombination, and allopatry shape intraspecific diversity of widespread and dominant cyanobacteria.</title>
        <authorList>
            <person name="Wei J."/>
            <person name="Shu W."/>
            <person name="Hu C."/>
        </authorList>
    </citation>
    <scope>NUCLEOTIDE SEQUENCE [LARGE SCALE GENOMIC DNA]</scope>
    <source>
        <strain evidence="1 2">GB2-A4</strain>
    </source>
</reference>
<proteinExistence type="predicted"/>
<gene>
    <name evidence="1" type="ORF">NC998_15150</name>
</gene>
<dbReference type="RefSeq" id="WP_190436482.1">
    <property type="nucleotide sequence ID" value="NZ_JAMPKM010000009.1"/>
</dbReference>
<evidence type="ECO:0000313" key="1">
    <source>
        <dbReference type="EMBL" id="MEP0818435.1"/>
    </source>
</evidence>
<name>A0ABV0JBF4_9CYAN</name>
<dbReference type="EMBL" id="JAMPKM010000009">
    <property type="protein sequence ID" value="MEP0818435.1"/>
    <property type="molecule type" value="Genomic_DNA"/>
</dbReference>
<comment type="caution">
    <text evidence="1">The sequence shown here is derived from an EMBL/GenBank/DDBJ whole genome shotgun (WGS) entry which is preliminary data.</text>
</comment>
<organism evidence="1 2">
    <name type="scientific">Trichocoleus desertorum GB2-A4</name>
    <dbReference type="NCBI Taxonomy" id="2933944"/>
    <lineage>
        <taxon>Bacteria</taxon>
        <taxon>Bacillati</taxon>
        <taxon>Cyanobacteriota</taxon>
        <taxon>Cyanophyceae</taxon>
        <taxon>Leptolyngbyales</taxon>
        <taxon>Trichocoleusaceae</taxon>
        <taxon>Trichocoleus</taxon>
    </lineage>
</organism>